<reference evidence="1" key="1">
    <citation type="submission" date="2023-10" db="EMBL/GenBank/DDBJ databases">
        <authorList>
            <person name="Chen Y."/>
            <person name="Shah S."/>
            <person name="Dougan E. K."/>
            <person name="Thang M."/>
            <person name="Chan C."/>
        </authorList>
    </citation>
    <scope>NUCLEOTIDE SEQUENCE [LARGE SCALE GENOMIC DNA]</scope>
</reference>
<proteinExistence type="predicted"/>
<name>A0ABN9Y4W8_9DINO</name>
<dbReference type="EMBL" id="CAUYUJ010021889">
    <property type="protein sequence ID" value="CAK0907583.1"/>
    <property type="molecule type" value="Genomic_DNA"/>
</dbReference>
<accession>A0ABN9Y4W8</accession>
<evidence type="ECO:0000313" key="2">
    <source>
        <dbReference type="Proteomes" id="UP001189429"/>
    </source>
</evidence>
<comment type="caution">
    <text evidence="1">The sequence shown here is derived from an EMBL/GenBank/DDBJ whole genome shotgun (WGS) entry which is preliminary data.</text>
</comment>
<sequence length="121" mass="13395">MWCFIVYASHPSIQWPSLVVLIGRSTRRPPAYQTFSARVLHSGHMSSFLASQQAEKLRVQRERDEGGLAMAEGFRPPWCIRKADEMSMGFVGHGTSIPGTCSLVLKSGSRGNFSDAPAKQR</sequence>
<dbReference type="Proteomes" id="UP001189429">
    <property type="component" value="Unassembled WGS sequence"/>
</dbReference>
<keyword evidence="2" id="KW-1185">Reference proteome</keyword>
<organism evidence="1 2">
    <name type="scientific">Prorocentrum cordatum</name>
    <dbReference type="NCBI Taxonomy" id="2364126"/>
    <lineage>
        <taxon>Eukaryota</taxon>
        <taxon>Sar</taxon>
        <taxon>Alveolata</taxon>
        <taxon>Dinophyceae</taxon>
        <taxon>Prorocentrales</taxon>
        <taxon>Prorocentraceae</taxon>
        <taxon>Prorocentrum</taxon>
    </lineage>
</organism>
<protein>
    <submittedName>
        <fullName evidence="1">Uncharacterized protein</fullName>
    </submittedName>
</protein>
<gene>
    <name evidence="1" type="ORF">PCOR1329_LOCUS82561</name>
</gene>
<evidence type="ECO:0000313" key="1">
    <source>
        <dbReference type="EMBL" id="CAK0907583.1"/>
    </source>
</evidence>